<organism evidence="2 3">
    <name type="scientific">Apiospora marii</name>
    <dbReference type="NCBI Taxonomy" id="335849"/>
    <lineage>
        <taxon>Eukaryota</taxon>
        <taxon>Fungi</taxon>
        <taxon>Dikarya</taxon>
        <taxon>Ascomycota</taxon>
        <taxon>Pezizomycotina</taxon>
        <taxon>Sordariomycetes</taxon>
        <taxon>Xylariomycetidae</taxon>
        <taxon>Amphisphaeriales</taxon>
        <taxon>Apiosporaceae</taxon>
        <taxon>Apiospora</taxon>
    </lineage>
</organism>
<evidence type="ECO:0000256" key="1">
    <source>
        <dbReference type="SAM" id="MobiDB-lite"/>
    </source>
</evidence>
<protein>
    <submittedName>
        <fullName evidence="2">Uncharacterized protein</fullName>
    </submittedName>
</protein>
<feature type="region of interest" description="Disordered" evidence="1">
    <location>
        <begin position="215"/>
        <end position="249"/>
    </location>
</feature>
<feature type="compositionally biased region" description="Low complexity" evidence="1">
    <location>
        <begin position="219"/>
        <end position="236"/>
    </location>
</feature>
<reference evidence="2 3" key="1">
    <citation type="submission" date="2023-01" db="EMBL/GenBank/DDBJ databases">
        <title>Analysis of 21 Apiospora genomes using comparative genomics revels a genus with tremendous synthesis potential of carbohydrate active enzymes and secondary metabolites.</title>
        <authorList>
            <person name="Sorensen T."/>
        </authorList>
    </citation>
    <scope>NUCLEOTIDE SEQUENCE [LARGE SCALE GENOMIC DNA]</scope>
    <source>
        <strain evidence="2 3">CBS 20057</strain>
    </source>
</reference>
<gene>
    <name evidence="2" type="ORF">PG991_011879</name>
</gene>
<comment type="caution">
    <text evidence="2">The sequence shown here is derived from an EMBL/GenBank/DDBJ whole genome shotgun (WGS) entry which is preliminary data.</text>
</comment>
<dbReference type="Proteomes" id="UP001396898">
    <property type="component" value="Unassembled WGS sequence"/>
</dbReference>
<keyword evidence="3" id="KW-1185">Reference proteome</keyword>
<name>A0ABR1RFH2_9PEZI</name>
<evidence type="ECO:0000313" key="3">
    <source>
        <dbReference type="Proteomes" id="UP001396898"/>
    </source>
</evidence>
<sequence length="290" mass="33723">MPNPQPKTSHTQNAIRYRDDKRWVSDRRCLNVRFLNGSQEQRRLVKRIIIENYNSIPMVIRFVFLRPRDLGLADIRVRFADGEDSWSLQGTENKYALIGYKPTMTLNLSGGAEFHQNTILQTFGLALGLRLEHLHPDSGIVFDHAELRRQGVTERDIEMVWTVLGIDKRRTVPYDRNSIMHYPVEVEETTNLRQRIPHKNCLSKGDRAQLMEMYPAQPSTNGNNTTSWSTSNSRSDYSNEHAKAPKKNSEDVTVIKYGRKTVEVPNTYVDRKGRERKISPFTRMMKWMVT</sequence>
<feature type="compositionally biased region" description="Basic and acidic residues" evidence="1">
    <location>
        <begin position="237"/>
        <end position="249"/>
    </location>
</feature>
<dbReference type="EMBL" id="JAQQWI010000016">
    <property type="protein sequence ID" value="KAK8009328.1"/>
    <property type="molecule type" value="Genomic_DNA"/>
</dbReference>
<evidence type="ECO:0000313" key="2">
    <source>
        <dbReference type="EMBL" id="KAK8009328.1"/>
    </source>
</evidence>
<dbReference type="Gene3D" id="3.40.390.10">
    <property type="entry name" value="Collagenase (Catalytic Domain)"/>
    <property type="match status" value="1"/>
</dbReference>
<proteinExistence type="predicted"/>
<dbReference type="SUPFAM" id="SSF55486">
    <property type="entry name" value="Metalloproteases ('zincins'), catalytic domain"/>
    <property type="match status" value="1"/>
</dbReference>
<accession>A0ABR1RFH2</accession>
<dbReference type="InterPro" id="IPR024079">
    <property type="entry name" value="MetalloPept_cat_dom_sf"/>
</dbReference>